<proteinExistence type="predicted"/>
<feature type="transmembrane region" description="Helical" evidence="7">
    <location>
        <begin position="184"/>
        <end position="201"/>
    </location>
</feature>
<dbReference type="Proteomes" id="UP001596505">
    <property type="component" value="Unassembled WGS sequence"/>
</dbReference>
<reference evidence="9" key="1">
    <citation type="journal article" date="2019" name="Int. J. Syst. Evol. Microbiol.">
        <title>The Global Catalogue of Microorganisms (GCM) 10K type strain sequencing project: providing services to taxonomists for standard genome sequencing and annotation.</title>
        <authorList>
            <consortium name="The Broad Institute Genomics Platform"/>
            <consortium name="The Broad Institute Genome Sequencing Center for Infectious Disease"/>
            <person name="Wu L."/>
            <person name="Ma J."/>
        </authorList>
    </citation>
    <scope>NUCLEOTIDE SEQUENCE [LARGE SCALE GENOMIC DNA]</scope>
    <source>
        <strain evidence="9">CGMCC 1.16305</strain>
    </source>
</reference>
<evidence type="ECO:0000256" key="3">
    <source>
        <dbReference type="ARBA" id="ARBA00022679"/>
    </source>
</evidence>
<keyword evidence="2" id="KW-1003">Cell membrane</keyword>
<comment type="caution">
    <text evidence="8">The sequence shown here is derived from an EMBL/GenBank/DDBJ whole genome shotgun (WGS) entry which is preliminary data.</text>
</comment>
<feature type="transmembrane region" description="Helical" evidence="7">
    <location>
        <begin position="73"/>
        <end position="90"/>
    </location>
</feature>
<keyword evidence="6 7" id="KW-0472">Membrane</keyword>
<feature type="transmembrane region" description="Helical" evidence="7">
    <location>
        <begin position="237"/>
        <end position="258"/>
    </location>
</feature>
<keyword evidence="5 7" id="KW-1133">Transmembrane helix</keyword>
<feature type="transmembrane region" description="Helical" evidence="7">
    <location>
        <begin position="47"/>
        <end position="67"/>
    </location>
</feature>
<feature type="transmembrane region" description="Helical" evidence="7">
    <location>
        <begin position="313"/>
        <end position="336"/>
    </location>
</feature>
<keyword evidence="9" id="KW-1185">Reference proteome</keyword>
<evidence type="ECO:0000256" key="1">
    <source>
        <dbReference type="ARBA" id="ARBA00004651"/>
    </source>
</evidence>
<feature type="transmembrane region" description="Helical" evidence="7">
    <location>
        <begin position="160"/>
        <end position="178"/>
    </location>
</feature>
<keyword evidence="4 7" id="KW-0812">Transmembrane</keyword>
<keyword evidence="3" id="KW-0808">Transferase</keyword>
<comment type="subcellular location">
    <subcellularLocation>
        <location evidence="1">Cell membrane</location>
        <topology evidence="1">Multi-pass membrane protein</topology>
    </subcellularLocation>
</comment>
<organism evidence="8 9">
    <name type="scientific">Scopulibacillus cellulosilyticus</name>
    <dbReference type="NCBI Taxonomy" id="2665665"/>
    <lineage>
        <taxon>Bacteria</taxon>
        <taxon>Bacillati</taxon>
        <taxon>Bacillota</taxon>
        <taxon>Bacilli</taxon>
        <taxon>Bacillales</taxon>
        <taxon>Sporolactobacillaceae</taxon>
        <taxon>Scopulibacillus</taxon>
    </lineage>
</organism>
<sequence>MHFFNHYTFAFFISLVVTIIATPIVKKVAIRFNFVDNPNERKIHKQAMPYLGGVAIAIGFFAGYIFLKPISPVMPAFILGAIIILVTGAIDDKKPVSPKYKLLVQLIVAIIVVSSGVSIDFITFPIIGHIDFGWWSYPITIFWIVGMMNAINLIDGLDGLACGVSAIALSSMLVMAIINAQLLAISLSVILLGSMIGFLFFNSHPASIFMGDTGSLFIGYTLSIISIIGLFKSITIFSLILPIIILAVPILDTSLAIIRRLLSGQKISAPDRSHLHHRLIDFGFSHRTTVYIIYTISFLFGLAAIIFTKSIIWGSLLIIGLCIVMLQFTIEIINVLKTDRKKPLLNAVKKFVLAHQTSSRGK</sequence>
<dbReference type="PROSITE" id="PS01348">
    <property type="entry name" value="MRAY_2"/>
    <property type="match status" value="1"/>
</dbReference>
<dbReference type="EMBL" id="JBHTCO010000037">
    <property type="protein sequence ID" value="MFC7394673.1"/>
    <property type="molecule type" value="Genomic_DNA"/>
</dbReference>
<name>A0ABW2Q4V1_9BACL</name>
<evidence type="ECO:0000313" key="9">
    <source>
        <dbReference type="Proteomes" id="UP001596505"/>
    </source>
</evidence>
<feature type="transmembrane region" description="Helical" evidence="7">
    <location>
        <begin position="6"/>
        <end position="26"/>
    </location>
</feature>
<feature type="transmembrane region" description="Helical" evidence="7">
    <location>
        <begin position="213"/>
        <end position="231"/>
    </location>
</feature>
<evidence type="ECO:0000256" key="6">
    <source>
        <dbReference type="ARBA" id="ARBA00023136"/>
    </source>
</evidence>
<evidence type="ECO:0000256" key="7">
    <source>
        <dbReference type="SAM" id="Phobius"/>
    </source>
</evidence>
<evidence type="ECO:0000256" key="2">
    <source>
        <dbReference type="ARBA" id="ARBA00022475"/>
    </source>
</evidence>
<dbReference type="CDD" id="cd06853">
    <property type="entry name" value="GT_WecA_like"/>
    <property type="match status" value="1"/>
</dbReference>
<feature type="transmembrane region" description="Helical" evidence="7">
    <location>
        <begin position="134"/>
        <end position="153"/>
    </location>
</feature>
<evidence type="ECO:0000313" key="8">
    <source>
        <dbReference type="EMBL" id="MFC7394673.1"/>
    </source>
</evidence>
<evidence type="ECO:0000256" key="5">
    <source>
        <dbReference type="ARBA" id="ARBA00022989"/>
    </source>
</evidence>
<dbReference type="PANTHER" id="PTHR22926">
    <property type="entry name" value="PHOSPHO-N-ACETYLMURAMOYL-PENTAPEPTIDE-TRANSFERASE"/>
    <property type="match status" value="1"/>
</dbReference>
<gene>
    <name evidence="8" type="ORF">ACFQRG_17255</name>
</gene>
<evidence type="ECO:0000256" key="4">
    <source>
        <dbReference type="ARBA" id="ARBA00022692"/>
    </source>
</evidence>
<dbReference type="InterPro" id="IPR018480">
    <property type="entry name" value="PNAcMuramoyl-5peptid_Trfase_CS"/>
</dbReference>
<dbReference type="PANTHER" id="PTHR22926:SF3">
    <property type="entry name" value="UNDECAPRENYL-PHOSPHATE ALPHA-N-ACETYLGLUCOSAMINYL 1-PHOSPHATE TRANSFERASE"/>
    <property type="match status" value="1"/>
</dbReference>
<dbReference type="InterPro" id="IPR000715">
    <property type="entry name" value="Glycosyl_transferase_4"/>
</dbReference>
<dbReference type="Pfam" id="PF00953">
    <property type="entry name" value="Glycos_transf_4"/>
    <property type="match status" value="1"/>
</dbReference>
<dbReference type="RefSeq" id="WP_380968360.1">
    <property type="nucleotide sequence ID" value="NZ_JBHTCO010000037.1"/>
</dbReference>
<feature type="transmembrane region" description="Helical" evidence="7">
    <location>
        <begin position="288"/>
        <end position="307"/>
    </location>
</feature>
<accession>A0ABW2Q4V1</accession>
<protein>
    <submittedName>
        <fullName evidence="8">Glycosyltransferase family 4 protein</fullName>
    </submittedName>
</protein>
<feature type="transmembrane region" description="Helical" evidence="7">
    <location>
        <begin position="102"/>
        <end position="128"/>
    </location>
</feature>